<keyword evidence="1 2" id="KW-0539">Nucleus</keyword>
<organism evidence="5 6">
    <name type="scientific">Piaya cayana</name>
    <name type="common">Common squirrel cuckoo</name>
    <dbReference type="NCBI Taxonomy" id="33601"/>
    <lineage>
        <taxon>Eukaryota</taxon>
        <taxon>Metazoa</taxon>
        <taxon>Chordata</taxon>
        <taxon>Craniata</taxon>
        <taxon>Vertebrata</taxon>
        <taxon>Euteleostomi</taxon>
        <taxon>Archelosauria</taxon>
        <taxon>Archosauria</taxon>
        <taxon>Dinosauria</taxon>
        <taxon>Saurischia</taxon>
        <taxon>Theropoda</taxon>
        <taxon>Coelurosauria</taxon>
        <taxon>Aves</taxon>
        <taxon>Neognathae</taxon>
        <taxon>Neoaves</taxon>
        <taxon>Otidimorphae</taxon>
        <taxon>Cuculiformes</taxon>
        <taxon>Coccyzidae</taxon>
        <taxon>Piaya</taxon>
    </lineage>
</organism>
<dbReference type="GO" id="GO:0001228">
    <property type="term" value="F:DNA-binding transcription activator activity, RNA polymerase II-specific"/>
    <property type="evidence" value="ECO:0007669"/>
    <property type="project" value="InterPro"/>
</dbReference>
<name>A0A850WNE7_PIACA</name>
<dbReference type="GO" id="GO:0002244">
    <property type="term" value="P:hematopoietic progenitor cell differentiation"/>
    <property type="evidence" value="ECO:0007669"/>
    <property type="project" value="InterPro"/>
</dbReference>
<dbReference type="SUPFAM" id="SSF46689">
    <property type="entry name" value="Homeodomain-like"/>
    <property type="match status" value="1"/>
</dbReference>
<dbReference type="OrthoDB" id="6159439at2759"/>
<sequence>LAAAMASARPAEPPGRWAGACGTGPAAAEAPSGSQRRKRTNFTAAQLETLELAFRDTKYPDIFLREKL</sequence>
<evidence type="ECO:0000313" key="5">
    <source>
        <dbReference type="EMBL" id="NWH69441.1"/>
    </source>
</evidence>
<gene>
    <name evidence="5" type="primary">Mixl1</name>
    <name evidence="5" type="ORF">PIACAY_R08094</name>
</gene>
<feature type="non-terminal residue" evidence="5">
    <location>
        <position position="68"/>
    </location>
</feature>
<dbReference type="PANTHER" id="PTHR47656:SF1">
    <property type="entry name" value="HOMEOBOX PROTEIN MIXL1"/>
    <property type="match status" value="1"/>
</dbReference>
<dbReference type="EMBL" id="WAAB01000309">
    <property type="protein sequence ID" value="NWH69441.1"/>
    <property type="molecule type" value="Genomic_DNA"/>
</dbReference>
<proteinExistence type="predicted"/>
<evidence type="ECO:0000259" key="4">
    <source>
        <dbReference type="PROSITE" id="PS50071"/>
    </source>
</evidence>
<comment type="caution">
    <text evidence="5">The sequence shown here is derived from an EMBL/GenBank/DDBJ whole genome shotgun (WGS) entry which is preliminary data.</text>
</comment>
<protein>
    <submittedName>
        <fullName evidence="5">MIXL1 protein</fullName>
    </submittedName>
</protein>
<dbReference type="InterPro" id="IPR009057">
    <property type="entry name" value="Homeodomain-like_sf"/>
</dbReference>
<feature type="region of interest" description="Disordered" evidence="3">
    <location>
        <begin position="1"/>
        <end position="39"/>
    </location>
</feature>
<dbReference type="PANTHER" id="PTHR47656">
    <property type="entry name" value="HOMEOBOX PROTEIN MIXL"/>
    <property type="match status" value="1"/>
</dbReference>
<feature type="domain" description="Homeobox" evidence="4">
    <location>
        <begin position="33"/>
        <end position="68"/>
    </location>
</feature>
<feature type="compositionally biased region" description="Low complexity" evidence="3">
    <location>
        <begin position="1"/>
        <end position="10"/>
    </location>
</feature>
<evidence type="ECO:0000313" key="6">
    <source>
        <dbReference type="Proteomes" id="UP000653271"/>
    </source>
</evidence>
<evidence type="ECO:0000256" key="3">
    <source>
        <dbReference type="SAM" id="MobiDB-lite"/>
    </source>
</evidence>
<keyword evidence="1 2" id="KW-0238">DNA-binding</keyword>
<keyword evidence="1 2" id="KW-0371">Homeobox</keyword>
<dbReference type="GO" id="GO:0001706">
    <property type="term" value="P:endoderm formation"/>
    <property type="evidence" value="ECO:0007669"/>
    <property type="project" value="TreeGrafter"/>
</dbReference>
<feature type="non-terminal residue" evidence="5">
    <location>
        <position position="1"/>
    </location>
</feature>
<dbReference type="InterPro" id="IPR042917">
    <property type="entry name" value="MIXL1"/>
</dbReference>
<dbReference type="PROSITE" id="PS50071">
    <property type="entry name" value="HOMEOBOX_2"/>
    <property type="match status" value="1"/>
</dbReference>
<reference evidence="5" key="1">
    <citation type="submission" date="2019-09" db="EMBL/GenBank/DDBJ databases">
        <title>Bird 10,000 Genomes (B10K) Project - Family phase.</title>
        <authorList>
            <person name="Zhang G."/>
        </authorList>
    </citation>
    <scope>NUCLEOTIDE SEQUENCE</scope>
    <source>
        <strain evidence="5">B10K-DU-008-47</strain>
        <tissue evidence="5">Mixed tissue sample</tissue>
    </source>
</reference>
<evidence type="ECO:0000256" key="1">
    <source>
        <dbReference type="PROSITE-ProRule" id="PRU00108"/>
    </source>
</evidence>
<dbReference type="GO" id="GO:0000978">
    <property type="term" value="F:RNA polymerase II cis-regulatory region sequence-specific DNA binding"/>
    <property type="evidence" value="ECO:0007669"/>
    <property type="project" value="TreeGrafter"/>
</dbReference>
<accession>A0A850WNE7</accession>
<dbReference type="AlphaFoldDB" id="A0A850WNE7"/>
<dbReference type="GO" id="GO:0005634">
    <property type="term" value="C:nucleus"/>
    <property type="evidence" value="ECO:0007669"/>
    <property type="project" value="UniProtKB-SubCell"/>
</dbReference>
<dbReference type="Pfam" id="PF00046">
    <property type="entry name" value="Homeodomain"/>
    <property type="match status" value="1"/>
</dbReference>
<dbReference type="InterPro" id="IPR001356">
    <property type="entry name" value="HD"/>
</dbReference>
<dbReference type="CDD" id="cd00086">
    <property type="entry name" value="homeodomain"/>
    <property type="match status" value="1"/>
</dbReference>
<dbReference type="Gene3D" id="1.10.10.60">
    <property type="entry name" value="Homeodomain-like"/>
    <property type="match status" value="1"/>
</dbReference>
<evidence type="ECO:0000256" key="2">
    <source>
        <dbReference type="RuleBase" id="RU000682"/>
    </source>
</evidence>
<dbReference type="Proteomes" id="UP000653271">
    <property type="component" value="Unassembled WGS sequence"/>
</dbReference>
<comment type="subcellular location">
    <subcellularLocation>
        <location evidence="1 2">Nucleus</location>
    </subcellularLocation>
</comment>
<keyword evidence="6" id="KW-1185">Reference proteome</keyword>